<dbReference type="PROSITE" id="PS51379">
    <property type="entry name" value="4FE4S_FER_2"/>
    <property type="match status" value="2"/>
</dbReference>
<dbReference type="Pfam" id="PF12838">
    <property type="entry name" value="Fer4_7"/>
    <property type="match status" value="1"/>
</dbReference>
<keyword evidence="2" id="KW-0408">Iron</keyword>
<organism evidence="5 6">
    <name type="scientific">Thermodesulfitimonas autotrophica</name>
    <dbReference type="NCBI Taxonomy" id="1894989"/>
    <lineage>
        <taxon>Bacteria</taxon>
        <taxon>Bacillati</taxon>
        <taxon>Bacillota</taxon>
        <taxon>Clostridia</taxon>
        <taxon>Thermoanaerobacterales</taxon>
        <taxon>Thermoanaerobacteraceae</taxon>
        <taxon>Thermodesulfitimonas</taxon>
    </lineage>
</organism>
<dbReference type="PANTHER" id="PTHR43100:SF2">
    <property type="entry name" value="BNAA03G19380D PROTEIN"/>
    <property type="match status" value="1"/>
</dbReference>
<dbReference type="Pfam" id="PF14691">
    <property type="entry name" value="Fer4_20"/>
    <property type="match status" value="1"/>
</dbReference>
<reference evidence="5 6" key="1">
    <citation type="submission" date="2018-11" db="EMBL/GenBank/DDBJ databases">
        <title>Genomic Encyclopedia of Type Strains, Phase IV (KMG-IV): sequencing the most valuable type-strain genomes for metagenomic binning, comparative biology and taxonomic classification.</title>
        <authorList>
            <person name="Goeker M."/>
        </authorList>
    </citation>
    <scope>NUCLEOTIDE SEQUENCE [LARGE SCALE GENOMIC DNA]</scope>
    <source>
        <strain evidence="5 6">DSM 102936</strain>
    </source>
</reference>
<dbReference type="OrthoDB" id="9803192at2"/>
<evidence type="ECO:0000313" key="6">
    <source>
        <dbReference type="Proteomes" id="UP000282654"/>
    </source>
</evidence>
<keyword evidence="1" id="KW-0479">Metal-binding</keyword>
<evidence type="ECO:0000259" key="4">
    <source>
        <dbReference type="PROSITE" id="PS51379"/>
    </source>
</evidence>
<dbReference type="InterPro" id="IPR028261">
    <property type="entry name" value="DPD_II"/>
</dbReference>
<dbReference type="Pfam" id="PF07992">
    <property type="entry name" value="Pyr_redox_2"/>
    <property type="match status" value="1"/>
</dbReference>
<evidence type="ECO:0000256" key="2">
    <source>
        <dbReference type="ARBA" id="ARBA00023004"/>
    </source>
</evidence>
<dbReference type="GO" id="GO:0046872">
    <property type="term" value="F:metal ion binding"/>
    <property type="evidence" value="ECO:0007669"/>
    <property type="project" value="UniProtKB-KW"/>
</dbReference>
<name>A0A3N5AXP8_9THEO</name>
<dbReference type="SUPFAM" id="SSF54862">
    <property type="entry name" value="4Fe-4S ferredoxins"/>
    <property type="match status" value="1"/>
</dbReference>
<evidence type="ECO:0000256" key="3">
    <source>
        <dbReference type="ARBA" id="ARBA00023014"/>
    </source>
</evidence>
<dbReference type="Gene3D" id="3.30.70.20">
    <property type="match status" value="1"/>
</dbReference>
<dbReference type="RefSeq" id="WP_123927816.1">
    <property type="nucleotide sequence ID" value="NZ_RKRE01000001.1"/>
</dbReference>
<dbReference type="AlphaFoldDB" id="A0A3N5AXP8"/>
<keyword evidence="3" id="KW-0411">Iron-sulfur</keyword>
<accession>A0A3N5AXP8</accession>
<dbReference type="Proteomes" id="UP000282654">
    <property type="component" value="Unassembled WGS sequence"/>
</dbReference>
<dbReference type="InterPro" id="IPR002489">
    <property type="entry name" value="Glu_synth_asu_C"/>
</dbReference>
<comment type="caution">
    <text evidence="5">The sequence shown here is derived from an EMBL/GenBank/DDBJ whole genome shotgun (WGS) entry which is preliminary data.</text>
</comment>
<feature type="domain" description="4Fe-4S ferredoxin-type" evidence="4">
    <location>
        <begin position="743"/>
        <end position="772"/>
    </location>
</feature>
<dbReference type="SUPFAM" id="SSF69336">
    <property type="entry name" value="Alpha subunit of glutamate synthase, C-terminal domain"/>
    <property type="match status" value="1"/>
</dbReference>
<dbReference type="Gene3D" id="1.10.1060.10">
    <property type="entry name" value="Alpha-helical ferredoxin"/>
    <property type="match status" value="1"/>
</dbReference>
<proteinExistence type="predicted"/>
<dbReference type="InterPro" id="IPR017900">
    <property type="entry name" value="4Fe4S_Fe_S_CS"/>
</dbReference>
<feature type="domain" description="4Fe-4S ferredoxin-type" evidence="4">
    <location>
        <begin position="708"/>
        <end position="738"/>
    </location>
</feature>
<dbReference type="SUPFAM" id="SSF51905">
    <property type="entry name" value="FAD/NAD(P)-binding domain"/>
    <property type="match status" value="1"/>
</dbReference>
<keyword evidence="6" id="KW-1185">Reference proteome</keyword>
<sequence>MAQEKFYRISGMENGRRIESRILEERIQKAVADGYRYIEVEAFGQHGIGGRLWRAGEDKVHVRIIGSPGQRVGSMGFPNTRIEIMGPASDDTGWLNAGAEIIVHGHATNGTANAMAQGKIYVAGNIGARGMTMTKHNPRFAPPELWVLGGVGDYFAEFMAGGIAVICGHEPQNPENVLGYRPCVGMVGGKIFFRGPHKGYSQADVKLEPITDADWDWLRENLKVFLAAIGRTELFATLADRTQWQLLVARTPQEKRSLPRRPISEFRREVWDKELGRGGLIGDLVDFDRSPIPLIVTGNLRRFVPVWENRKYLPPCQASCPTGIPVHERWQLIREGRIDEAIDLALAYTPFPATVCGYLCPNLCMQACTRQVRRMVPPDVRELGKASLTAKLPELPSLSGKRVAVIGGGPAGISVAWQLRLQGHEAVIYDMQDELGGKLSSAIPRSRIADEILKAELERAKKVLPHIYLQQHLSREDFERLKADYDFIVIAAGAQKPRVIPIPGKERLIPALDFLRQAQKGQARVGKRVVIIGAGNVGCDVATEAHRLGATEITLIDIQEPLSFGKERKAAEAVGAKFRWPCFSKAVTEEGLELSTGEIIPADTVIISIGDVPDLDFLPESVATERGFIKVNEFYQTSDPQVFAIGDVVKLGLLTEAIGAGRKAAQAIADLIAGRTPLRDTRTRIDYSRVKLEYFNPRLLRLDRLEDAAAECVSCGTCRDCGICISVCPQAAISRQETAGGGFELVVDPDRCIGCGFCAGACPCGVWNLVENEPLV</sequence>
<dbReference type="Gene3D" id="3.50.50.60">
    <property type="entry name" value="FAD/NAD(P)-binding domain"/>
    <property type="match status" value="2"/>
</dbReference>
<evidence type="ECO:0000256" key="1">
    <source>
        <dbReference type="ARBA" id="ARBA00022723"/>
    </source>
</evidence>
<dbReference type="InterPro" id="IPR036485">
    <property type="entry name" value="Glu_synth_asu_C_sf"/>
</dbReference>
<dbReference type="InterPro" id="IPR017896">
    <property type="entry name" value="4Fe4S_Fe-S-bd"/>
</dbReference>
<evidence type="ECO:0000313" key="5">
    <source>
        <dbReference type="EMBL" id="RPF49794.1"/>
    </source>
</evidence>
<dbReference type="Pfam" id="PF01493">
    <property type="entry name" value="GXGXG"/>
    <property type="match status" value="1"/>
</dbReference>
<dbReference type="PROSITE" id="PS00198">
    <property type="entry name" value="4FE4S_FER_1"/>
    <property type="match status" value="1"/>
</dbReference>
<protein>
    <submittedName>
        <fullName evidence="5">NADPH-dependent glutamate synthase beta subunit-like oxidoreductase</fullName>
    </submittedName>
</protein>
<gene>
    <name evidence="5" type="ORF">EDD75_0617</name>
</gene>
<dbReference type="PRINTS" id="PR00368">
    <property type="entry name" value="FADPNR"/>
</dbReference>
<dbReference type="GO" id="GO:0016491">
    <property type="term" value="F:oxidoreductase activity"/>
    <property type="evidence" value="ECO:0007669"/>
    <property type="project" value="InterPro"/>
</dbReference>
<dbReference type="InterPro" id="IPR009051">
    <property type="entry name" value="Helical_ferredxn"/>
</dbReference>
<dbReference type="PANTHER" id="PTHR43100">
    <property type="entry name" value="GLUTAMATE SYNTHASE [NADPH] SMALL CHAIN"/>
    <property type="match status" value="1"/>
</dbReference>
<dbReference type="InterPro" id="IPR051394">
    <property type="entry name" value="Glutamate_Synthase"/>
</dbReference>
<dbReference type="EMBL" id="RKRE01000001">
    <property type="protein sequence ID" value="RPF49794.1"/>
    <property type="molecule type" value="Genomic_DNA"/>
</dbReference>
<dbReference type="PRINTS" id="PR00469">
    <property type="entry name" value="PNDRDTASEII"/>
</dbReference>
<dbReference type="InterPro" id="IPR036188">
    <property type="entry name" value="FAD/NAD-bd_sf"/>
</dbReference>
<dbReference type="Gene3D" id="2.160.20.60">
    <property type="entry name" value="Glutamate synthase, alpha subunit, C-terminal domain"/>
    <property type="match status" value="1"/>
</dbReference>
<dbReference type="GO" id="GO:0051536">
    <property type="term" value="F:iron-sulfur cluster binding"/>
    <property type="evidence" value="ECO:0007669"/>
    <property type="project" value="UniProtKB-KW"/>
</dbReference>
<dbReference type="InterPro" id="IPR023753">
    <property type="entry name" value="FAD/NAD-binding_dom"/>
</dbReference>